<dbReference type="KEGG" id="hvg:123430505"/>
<evidence type="ECO:0000313" key="2">
    <source>
        <dbReference type="EnsemblPlants" id="HORVU.MOREX.r3.2HG0180810.1.CDS1"/>
    </source>
</evidence>
<accession>A0A8I6XFF7</accession>
<gene>
    <name evidence="2" type="primary">LOC123430505</name>
</gene>
<reference evidence="2" key="2">
    <citation type="submission" date="2020-10" db="EMBL/GenBank/DDBJ databases">
        <authorList>
            <person name="Scholz U."/>
            <person name="Mascher M."/>
            <person name="Fiebig A."/>
        </authorList>
    </citation>
    <scope>NUCLEOTIDE SEQUENCE [LARGE SCALE GENOMIC DNA]</scope>
    <source>
        <strain evidence="2">cv. Morex</strain>
    </source>
</reference>
<reference evidence="2" key="3">
    <citation type="submission" date="2022-01" db="UniProtKB">
        <authorList>
            <consortium name="EnsemblPlants"/>
        </authorList>
    </citation>
    <scope>IDENTIFICATION</scope>
    <source>
        <strain evidence="2">subsp. vulgare</strain>
    </source>
</reference>
<evidence type="ECO:0000313" key="3">
    <source>
        <dbReference type="Proteomes" id="UP000011116"/>
    </source>
</evidence>
<feature type="region of interest" description="Disordered" evidence="1">
    <location>
        <begin position="1"/>
        <end position="50"/>
    </location>
</feature>
<proteinExistence type="predicted"/>
<reference evidence="3" key="1">
    <citation type="journal article" date="2012" name="Nature">
        <title>A physical, genetic and functional sequence assembly of the barley genome.</title>
        <authorList>
            <consortium name="The International Barley Genome Sequencing Consortium"/>
            <person name="Mayer K.F."/>
            <person name="Waugh R."/>
            <person name="Brown J.W."/>
            <person name="Schulman A."/>
            <person name="Langridge P."/>
            <person name="Platzer M."/>
            <person name="Fincher G.B."/>
            <person name="Muehlbauer G.J."/>
            <person name="Sato K."/>
            <person name="Close T.J."/>
            <person name="Wise R.P."/>
            <person name="Stein N."/>
        </authorList>
    </citation>
    <scope>NUCLEOTIDE SEQUENCE [LARGE SCALE GENOMIC DNA]</scope>
    <source>
        <strain evidence="3">cv. Morex</strain>
    </source>
</reference>
<feature type="compositionally biased region" description="Low complexity" evidence="1">
    <location>
        <begin position="16"/>
        <end position="29"/>
    </location>
</feature>
<dbReference type="Proteomes" id="UP000011116">
    <property type="component" value="Chromosome 2H"/>
</dbReference>
<feature type="compositionally biased region" description="Polar residues" evidence="1">
    <location>
        <begin position="1"/>
        <end position="11"/>
    </location>
</feature>
<dbReference type="Gramene" id="HORVU.MOREX.r2.2HG0149490.1">
    <property type="protein sequence ID" value="HORVU.MOREX.r2.2HG0149490.1.CDS.1"/>
    <property type="gene ID" value="HORVU.MOREX.r2.2HG0149490"/>
</dbReference>
<dbReference type="OrthoDB" id="653251at2759"/>
<dbReference type="EnsemblPlants" id="HORVU.MOREX.r3.2HG0180810.1">
    <property type="protein sequence ID" value="HORVU.MOREX.r3.2HG0180810.1.CDS1"/>
    <property type="gene ID" value="HORVU.MOREX.r3.2HG0180810"/>
</dbReference>
<evidence type="ECO:0000256" key="1">
    <source>
        <dbReference type="SAM" id="MobiDB-lite"/>
    </source>
</evidence>
<dbReference type="AlphaFoldDB" id="A0A8I6XFF7"/>
<dbReference type="PANTHER" id="PTHR36138">
    <property type="entry name" value="EXPRESSED PROTEIN-RELATED"/>
    <property type="match status" value="1"/>
</dbReference>
<name>A0A8I6XFF7_HORVV</name>
<dbReference type="PANTHER" id="PTHR36138:SF12">
    <property type="entry name" value="OS11G0638500 PROTEIN"/>
    <property type="match status" value="1"/>
</dbReference>
<protein>
    <submittedName>
        <fullName evidence="2">Uncharacterized protein</fullName>
    </submittedName>
</protein>
<organism evidence="2 3">
    <name type="scientific">Hordeum vulgare subsp. vulgare</name>
    <name type="common">Domesticated barley</name>
    <dbReference type="NCBI Taxonomy" id="112509"/>
    <lineage>
        <taxon>Eukaryota</taxon>
        <taxon>Viridiplantae</taxon>
        <taxon>Streptophyta</taxon>
        <taxon>Embryophyta</taxon>
        <taxon>Tracheophyta</taxon>
        <taxon>Spermatophyta</taxon>
        <taxon>Magnoliopsida</taxon>
        <taxon>Liliopsida</taxon>
        <taxon>Poales</taxon>
        <taxon>Poaceae</taxon>
        <taxon>BOP clade</taxon>
        <taxon>Pooideae</taxon>
        <taxon>Triticodae</taxon>
        <taxon>Triticeae</taxon>
        <taxon>Hordeinae</taxon>
        <taxon>Hordeum</taxon>
    </lineage>
</organism>
<dbReference type="Gramene" id="HORVU.MOREX.r3.2HG0180810.1">
    <property type="protein sequence ID" value="HORVU.MOREX.r3.2HG0180810.1.CDS1"/>
    <property type="gene ID" value="HORVU.MOREX.r3.2HG0180810"/>
</dbReference>
<dbReference type="GeneID" id="123430505"/>
<dbReference type="RefSeq" id="XP_044970306.1">
    <property type="nucleotide sequence ID" value="XM_045114371.1"/>
</dbReference>
<keyword evidence="3" id="KW-1185">Reference proteome</keyword>
<sequence>MHRTGSFSKSIKPQMASSSEKAPSPAAAADLPERGKITAVSGKPKAKTRRLTQEEIDGYIRCNGVRIPVDSVRRASRLRLALTSLDDLGSLPVSAEGLDDYVTNMIREVNAIEDGFQKERDEIVKEYYAKGYVERVVGDDDDGAADEQAGSSVRNLN</sequence>